<keyword evidence="2" id="KW-1133">Transmembrane helix</keyword>
<dbReference type="EMBL" id="JAGSMN010001662">
    <property type="protein sequence ID" value="MBR7678638.1"/>
    <property type="molecule type" value="Genomic_DNA"/>
</dbReference>
<reference evidence="3" key="1">
    <citation type="submission" date="2021-04" db="EMBL/GenBank/DDBJ databases">
        <title>Sequencing of actinobacteria type strains.</title>
        <authorList>
            <person name="Nguyen G.-S."/>
            <person name="Wentzel A."/>
        </authorList>
    </citation>
    <scope>NUCLEOTIDE SEQUENCE</scope>
    <source>
        <strain evidence="3">DSM 42095</strain>
    </source>
</reference>
<dbReference type="AlphaFoldDB" id="A0A8T4J4G2"/>
<organism evidence="3 4">
    <name type="scientific">Streptomyces daliensis</name>
    <dbReference type="NCBI Taxonomy" id="299421"/>
    <lineage>
        <taxon>Bacteria</taxon>
        <taxon>Bacillati</taxon>
        <taxon>Actinomycetota</taxon>
        <taxon>Actinomycetes</taxon>
        <taxon>Kitasatosporales</taxon>
        <taxon>Streptomycetaceae</taxon>
        <taxon>Streptomyces</taxon>
    </lineage>
</organism>
<accession>A0A8T4J4G2</accession>
<comment type="caution">
    <text evidence="3">The sequence shown here is derived from an EMBL/GenBank/DDBJ whole genome shotgun (WGS) entry which is preliminary data.</text>
</comment>
<feature type="transmembrane region" description="Helical" evidence="2">
    <location>
        <begin position="20"/>
        <end position="41"/>
    </location>
</feature>
<gene>
    <name evidence="3" type="ORF">KDA82_37910</name>
</gene>
<keyword evidence="4" id="KW-1185">Reference proteome</keyword>
<feature type="non-terminal residue" evidence="3">
    <location>
        <position position="162"/>
    </location>
</feature>
<evidence type="ECO:0000313" key="4">
    <source>
        <dbReference type="Proteomes" id="UP000675554"/>
    </source>
</evidence>
<evidence type="ECO:0000256" key="2">
    <source>
        <dbReference type="SAM" id="Phobius"/>
    </source>
</evidence>
<feature type="compositionally biased region" description="Basic and acidic residues" evidence="1">
    <location>
        <begin position="81"/>
        <end position="90"/>
    </location>
</feature>
<protein>
    <submittedName>
        <fullName evidence="3">Uncharacterized protein</fullName>
    </submittedName>
</protein>
<keyword evidence="2" id="KW-0472">Membrane</keyword>
<evidence type="ECO:0000313" key="3">
    <source>
        <dbReference type="EMBL" id="MBR7678638.1"/>
    </source>
</evidence>
<feature type="non-terminal residue" evidence="3">
    <location>
        <position position="1"/>
    </location>
</feature>
<keyword evidence="2" id="KW-0812">Transmembrane</keyword>
<sequence length="162" mass="17475">VRLNQQTRHENGLHLDDVTVGVLSAIAPLALARVVHLYLLIRRHPVHRHNRAEEAQAAIRHTGHRPSATPTRALPEPSTGGEDKAPDVAKRTAITPPKPDTAATPSAQGRQPSASMDELLAIGRTAPRGRGGRISRRNVEEAIRAAGHTIGKDRLTEATHTL</sequence>
<feature type="compositionally biased region" description="Polar residues" evidence="1">
    <location>
        <begin position="103"/>
        <end position="114"/>
    </location>
</feature>
<feature type="region of interest" description="Disordered" evidence="1">
    <location>
        <begin position="52"/>
        <end position="116"/>
    </location>
</feature>
<evidence type="ECO:0000256" key="1">
    <source>
        <dbReference type="SAM" id="MobiDB-lite"/>
    </source>
</evidence>
<proteinExistence type="predicted"/>
<name>A0A8T4J4G2_9ACTN</name>
<dbReference type="Proteomes" id="UP000675554">
    <property type="component" value="Unassembled WGS sequence"/>
</dbReference>